<keyword evidence="2" id="KW-1185">Reference proteome</keyword>
<dbReference type="AlphaFoldDB" id="A0A364XVW7"/>
<sequence>MIYVDSSVLLTDNLEIYTFARLSYGAQQSMNNRKFTIRMLRSVDHPGVAQQFAQEQKEVLRAFGVTGVTSAKQAWQSDPNTYMFIAEDVNSGEMVAGMRLDRESDAKPIPMSEALTKISSEFRDLVENLRPLGLAEGCGWWVKDGYAGMGLPGILLRAGVSASPRLGINYIFGFPHQHTKPIMSKYGFIAVDVIGDNGSFVYPDDRYRSTVVELNTQTLHTTPRAERERIFTLRSNPELEVREGNLSLHYYLNYN</sequence>
<comment type="caution">
    <text evidence="1">The sequence shown here is derived from an EMBL/GenBank/DDBJ whole genome shotgun (WGS) entry which is preliminary data.</text>
</comment>
<accession>A0A364XVW7</accession>
<evidence type="ECO:0000313" key="2">
    <source>
        <dbReference type="Proteomes" id="UP000251889"/>
    </source>
</evidence>
<reference evidence="1 2" key="1">
    <citation type="submission" date="2018-06" db="EMBL/GenBank/DDBJ databases">
        <title>Chryseolinea flavus sp. nov., a member of the phylum Bacteroidetes isolated from soil.</title>
        <authorList>
            <person name="Li Y."/>
            <person name="Wang J."/>
        </authorList>
    </citation>
    <scope>NUCLEOTIDE SEQUENCE [LARGE SCALE GENOMIC DNA]</scope>
    <source>
        <strain evidence="1 2">SDU1-6</strain>
    </source>
</reference>
<name>A0A364XVW7_9BACT</name>
<gene>
    <name evidence="1" type="ORF">DQQ10_23460</name>
</gene>
<dbReference type="Proteomes" id="UP000251889">
    <property type="component" value="Unassembled WGS sequence"/>
</dbReference>
<evidence type="ECO:0008006" key="3">
    <source>
        <dbReference type="Google" id="ProtNLM"/>
    </source>
</evidence>
<dbReference type="InterPro" id="IPR016181">
    <property type="entry name" value="Acyl_CoA_acyltransferase"/>
</dbReference>
<organism evidence="1 2">
    <name type="scientific">Pseudochryseolinea flava</name>
    <dbReference type="NCBI Taxonomy" id="2059302"/>
    <lineage>
        <taxon>Bacteria</taxon>
        <taxon>Pseudomonadati</taxon>
        <taxon>Bacteroidota</taxon>
        <taxon>Cytophagia</taxon>
        <taxon>Cytophagales</taxon>
        <taxon>Fulvivirgaceae</taxon>
        <taxon>Pseudochryseolinea</taxon>
    </lineage>
</organism>
<evidence type="ECO:0000313" key="1">
    <source>
        <dbReference type="EMBL" id="RAV98484.1"/>
    </source>
</evidence>
<protein>
    <recommendedName>
        <fullName evidence="3">N-acetyltransferase domain-containing protein</fullName>
    </recommendedName>
</protein>
<proteinExistence type="predicted"/>
<dbReference type="SUPFAM" id="SSF55729">
    <property type="entry name" value="Acyl-CoA N-acyltransferases (Nat)"/>
    <property type="match status" value="1"/>
</dbReference>
<dbReference type="EMBL" id="QMFY01000017">
    <property type="protein sequence ID" value="RAV98484.1"/>
    <property type="molecule type" value="Genomic_DNA"/>
</dbReference>